<dbReference type="InterPro" id="IPR052177">
    <property type="entry name" value="Divisome_Glycosyl_Hydrolase"/>
</dbReference>
<organism evidence="4 5">
    <name type="scientific">Pontibacter saemangeumensis</name>
    <dbReference type="NCBI Taxonomy" id="1084525"/>
    <lineage>
        <taxon>Bacteria</taxon>
        <taxon>Pseudomonadati</taxon>
        <taxon>Bacteroidota</taxon>
        <taxon>Cytophagia</taxon>
        <taxon>Cytophagales</taxon>
        <taxon>Hymenobacteraceae</taxon>
        <taxon>Pontibacter</taxon>
    </lineage>
</organism>
<dbReference type="PANTHER" id="PTHR43405:SF1">
    <property type="entry name" value="GLYCOSYL HYDROLASE DIGH"/>
    <property type="match status" value="1"/>
</dbReference>
<evidence type="ECO:0000256" key="2">
    <source>
        <dbReference type="SAM" id="SignalP"/>
    </source>
</evidence>
<feature type="signal peptide" evidence="2">
    <location>
        <begin position="1"/>
        <end position="26"/>
    </location>
</feature>
<accession>A0ABP8LNX3</accession>
<evidence type="ECO:0000256" key="1">
    <source>
        <dbReference type="ARBA" id="ARBA00022729"/>
    </source>
</evidence>
<sequence length="365" mass="42331">MSTRRTFLKAGMLAGLSAGLPVSAMAEENSFSKRKSWKHWVWINPKHEDKEAELQQRYKRYYEAGIRGIFFEEDSEKHFRAAKAQKLEAHRWMWTMNRGEKALLQAHPEWYAINRKGESCADKPPYVNYYRWLCPSRTEVQQYLENDVRQILSKDYVDGIHLDYVRFCDVILPVNLWDNYKIEQTKELPEYDYCYCDVCRTKFKAWRGQAIDDIQYPEASLSWRLYRYNAITNVVNKLAVVAKEKKKPITAAVFPTPEVARRIVRQDWTNWNLNGVCPMIYHGFYKEDVRWIGDAVTEGVHFLAGRFPLYAGLYLPDFKSNAELQQGITYALQNGAGGVSLFGDVTDEVLAALARASAAVKAYKA</sequence>
<evidence type="ECO:0000259" key="3">
    <source>
        <dbReference type="Pfam" id="PF02638"/>
    </source>
</evidence>
<dbReference type="Pfam" id="PF02638">
    <property type="entry name" value="GHL10"/>
    <property type="match status" value="1"/>
</dbReference>
<name>A0ABP8LNX3_9BACT</name>
<dbReference type="Proteomes" id="UP001500552">
    <property type="component" value="Unassembled WGS sequence"/>
</dbReference>
<evidence type="ECO:0000313" key="5">
    <source>
        <dbReference type="Proteomes" id="UP001500552"/>
    </source>
</evidence>
<dbReference type="InterPro" id="IPR006311">
    <property type="entry name" value="TAT_signal"/>
</dbReference>
<dbReference type="PANTHER" id="PTHR43405">
    <property type="entry name" value="GLYCOSYL HYDROLASE DIGH"/>
    <property type="match status" value="1"/>
</dbReference>
<comment type="caution">
    <text evidence="4">The sequence shown here is derived from an EMBL/GenBank/DDBJ whole genome shotgun (WGS) entry which is preliminary data.</text>
</comment>
<dbReference type="SUPFAM" id="SSF51445">
    <property type="entry name" value="(Trans)glycosidases"/>
    <property type="match status" value="1"/>
</dbReference>
<reference evidence="5" key="1">
    <citation type="journal article" date="2019" name="Int. J. Syst. Evol. Microbiol.">
        <title>The Global Catalogue of Microorganisms (GCM) 10K type strain sequencing project: providing services to taxonomists for standard genome sequencing and annotation.</title>
        <authorList>
            <consortium name="The Broad Institute Genomics Platform"/>
            <consortium name="The Broad Institute Genome Sequencing Center for Infectious Disease"/>
            <person name="Wu L."/>
            <person name="Ma J."/>
        </authorList>
    </citation>
    <scope>NUCLEOTIDE SEQUENCE [LARGE SCALE GENOMIC DNA]</scope>
    <source>
        <strain evidence="5">JCM 17926</strain>
    </source>
</reference>
<feature type="chain" id="PRO_5045510186" description="Glycosyl hydrolase-like 10 domain-containing protein" evidence="2">
    <location>
        <begin position="27"/>
        <end position="365"/>
    </location>
</feature>
<evidence type="ECO:0000313" key="4">
    <source>
        <dbReference type="EMBL" id="GAA4432470.1"/>
    </source>
</evidence>
<dbReference type="PROSITE" id="PS51318">
    <property type="entry name" value="TAT"/>
    <property type="match status" value="1"/>
</dbReference>
<dbReference type="EMBL" id="BAABHC010000011">
    <property type="protein sequence ID" value="GAA4432470.1"/>
    <property type="molecule type" value="Genomic_DNA"/>
</dbReference>
<dbReference type="Gene3D" id="3.20.20.80">
    <property type="entry name" value="Glycosidases"/>
    <property type="match status" value="1"/>
</dbReference>
<gene>
    <name evidence="4" type="ORF">GCM10023188_21060</name>
</gene>
<keyword evidence="5" id="KW-1185">Reference proteome</keyword>
<dbReference type="RefSeq" id="WP_345158875.1">
    <property type="nucleotide sequence ID" value="NZ_BAABHC010000011.1"/>
</dbReference>
<protein>
    <recommendedName>
        <fullName evidence="3">Glycosyl hydrolase-like 10 domain-containing protein</fullName>
    </recommendedName>
</protein>
<feature type="domain" description="Glycosyl hydrolase-like 10" evidence="3">
    <location>
        <begin position="81"/>
        <end position="288"/>
    </location>
</feature>
<dbReference type="InterPro" id="IPR017853">
    <property type="entry name" value="GH"/>
</dbReference>
<keyword evidence="1 2" id="KW-0732">Signal</keyword>
<proteinExistence type="predicted"/>
<dbReference type="InterPro" id="IPR003790">
    <property type="entry name" value="GHL10"/>
</dbReference>